<organism evidence="1 2">
    <name type="scientific">Chlamydomonas reinhardtii</name>
    <name type="common">Chlamydomonas smithii</name>
    <dbReference type="NCBI Taxonomy" id="3055"/>
    <lineage>
        <taxon>Eukaryota</taxon>
        <taxon>Viridiplantae</taxon>
        <taxon>Chlorophyta</taxon>
        <taxon>core chlorophytes</taxon>
        <taxon>Chlorophyceae</taxon>
        <taxon>CS clade</taxon>
        <taxon>Chlamydomonadales</taxon>
        <taxon>Chlamydomonadaceae</taxon>
        <taxon>Chlamydomonas</taxon>
    </lineage>
</organism>
<accession>A8IU87</accession>
<dbReference type="EMBL" id="CM008968">
    <property type="protein sequence ID" value="PNW81328.1"/>
    <property type="molecule type" value="Genomic_DNA"/>
</dbReference>
<dbReference type="RefSeq" id="XP_001692486.1">
    <property type="nucleotide sequence ID" value="XM_001692434.2"/>
</dbReference>
<dbReference type="InParanoid" id="A8IU87"/>
<dbReference type="PaxDb" id="3055-EDP03964"/>
<dbReference type="OrthoDB" id="540030at2759"/>
<dbReference type="GeneID" id="5718189"/>
<gene>
    <name evidence="1" type="ORF">CHLRE_07g351350v5</name>
</gene>
<dbReference type="HOGENOM" id="CLU_062930_0_0_1"/>
<dbReference type="KEGG" id="cre:CHLRE_07g351350v5"/>
<reference evidence="1 2" key="1">
    <citation type="journal article" date="2007" name="Science">
        <title>The Chlamydomonas genome reveals the evolution of key animal and plant functions.</title>
        <authorList>
            <person name="Merchant S.S."/>
            <person name="Prochnik S.E."/>
            <person name="Vallon O."/>
            <person name="Harris E.H."/>
            <person name="Karpowicz S.J."/>
            <person name="Witman G.B."/>
            <person name="Terry A."/>
            <person name="Salamov A."/>
            <person name="Fritz-Laylin L.K."/>
            <person name="Marechal-Drouard L."/>
            <person name="Marshall W.F."/>
            <person name="Qu L.H."/>
            <person name="Nelson D.R."/>
            <person name="Sanderfoot A.A."/>
            <person name="Spalding M.H."/>
            <person name="Kapitonov V.V."/>
            <person name="Ren Q."/>
            <person name="Ferris P."/>
            <person name="Lindquist E."/>
            <person name="Shapiro H."/>
            <person name="Lucas S.M."/>
            <person name="Grimwood J."/>
            <person name="Schmutz J."/>
            <person name="Cardol P."/>
            <person name="Cerutti H."/>
            <person name="Chanfreau G."/>
            <person name="Chen C.L."/>
            <person name="Cognat V."/>
            <person name="Croft M.T."/>
            <person name="Dent R."/>
            <person name="Dutcher S."/>
            <person name="Fernandez E."/>
            <person name="Fukuzawa H."/>
            <person name="Gonzalez-Ballester D."/>
            <person name="Gonzalez-Halphen D."/>
            <person name="Hallmann A."/>
            <person name="Hanikenne M."/>
            <person name="Hippler M."/>
            <person name="Inwood W."/>
            <person name="Jabbari K."/>
            <person name="Kalanon M."/>
            <person name="Kuras R."/>
            <person name="Lefebvre P.A."/>
            <person name="Lemaire S.D."/>
            <person name="Lobanov A.V."/>
            <person name="Lohr M."/>
            <person name="Manuell A."/>
            <person name="Meier I."/>
            <person name="Mets L."/>
            <person name="Mittag M."/>
            <person name="Mittelmeier T."/>
            <person name="Moroney J.V."/>
            <person name="Moseley J."/>
            <person name="Napoli C."/>
            <person name="Nedelcu A.M."/>
            <person name="Niyogi K."/>
            <person name="Novoselov S.V."/>
            <person name="Paulsen I.T."/>
            <person name="Pazour G."/>
            <person name="Purton S."/>
            <person name="Ral J.P."/>
            <person name="Riano-Pachon D.M."/>
            <person name="Riekhof W."/>
            <person name="Rymarquis L."/>
            <person name="Schroda M."/>
            <person name="Stern D."/>
            <person name="Umen J."/>
            <person name="Willows R."/>
            <person name="Wilson N."/>
            <person name="Zimmer S.L."/>
            <person name="Allmer J."/>
            <person name="Balk J."/>
            <person name="Bisova K."/>
            <person name="Chen C.J."/>
            <person name="Elias M."/>
            <person name="Gendler K."/>
            <person name="Hauser C."/>
            <person name="Lamb M.R."/>
            <person name="Ledford H."/>
            <person name="Long J.C."/>
            <person name="Minagawa J."/>
            <person name="Page M.D."/>
            <person name="Pan J."/>
            <person name="Pootakham W."/>
            <person name="Roje S."/>
            <person name="Rose A."/>
            <person name="Stahlberg E."/>
            <person name="Terauchi A.M."/>
            <person name="Yang P."/>
            <person name="Ball S."/>
            <person name="Bowler C."/>
            <person name="Dieckmann C.L."/>
            <person name="Gladyshev V.N."/>
            <person name="Green P."/>
            <person name="Jorgensen R."/>
            <person name="Mayfield S."/>
            <person name="Mueller-Roeber B."/>
            <person name="Rajamani S."/>
            <person name="Sayre R.T."/>
            <person name="Brokstein P."/>
            <person name="Dubchak I."/>
            <person name="Goodstein D."/>
            <person name="Hornick L."/>
            <person name="Huang Y.W."/>
            <person name="Jhaveri J."/>
            <person name="Luo Y."/>
            <person name="Martinez D."/>
            <person name="Ngau W.C."/>
            <person name="Otillar B."/>
            <person name="Poliakov A."/>
            <person name="Porter A."/>
            <person name="Szajkowski L."/>
            <person name="Werner G."/>
            <person name="Zhou K."/>
            <person name="Grigoriev I.V."/>
            <person name="Rokhsar D.S."/>
            <person name="Grossman A.R."/>
        </authorList>
    </citation>
    <scope>NUCLEOTIDE SEQUENCE [LARGE SCALE GENOMIC DNA]</scope>
    <source>
        <strain evidence="2">CC-503</strain>
    </source>
</reference>
<protein>
    <submittedName>
        <fullName evidence="1">Uncharacterized protein</fullName>
    </submittedName>
</protein>
<name>A8IU87_CHLRE</name>
<dbReference type="Gramene" id="PNW81328">
    <property type="protein sequence ID" value="PNW81328"/>
    <property type="gene ID" value="CHLRE_07g351350v5"/>
</dbReference>
<dbReference type="Proteomes" id="UP000006906">
    <property type="component" value="Chromosome 7"/>
</dbReference>
<proteinExistence type="predicted"/>
<dbReference type="AlphaFoldDB" id="A8IU87"/>
<evidence type="ECO:0000313" key="1">
    <source>
        <dbReference type="EMBL" id="PNW81328.1"/>
    </source>
</evidence>
<sequence>MSLKRRRESSFLLADVEPDIRIRIYGKDEPLMAHHDVLKLFSSIARDLPREANAKPTVWDLSQLVLEGESQPVSAELVQLWLDLLYARVDSSRRVALPTSLDAARPLLLFADAVGTGDALMQEIGSSLCGNQGLTLKVVVVDAGEVRKELQLRLDGALYLCTPGGEMREYIKPAQTRTFCEGVRSAAVQPAVASALEEWLALAGRLQLVPLVRKLMAFAKAQMVFWGGLSILGPAAAHVLSPRVLKLLPPEILYEAVAWRLLQPEPSAMVVKPYEGLQVQGLPHVMSRSADEEAEEEVSFRTNEHGRNACSHKRGSTCYINFSFGGPGRQELQELVGQVMQRAVEDDEAAPSLRRG</sequence>
<keyword evidence="2" id="KW-1185">Reference proteome</keyword>
<evidence type="ECO:0000313" key="2">
    <source>
        <dbReference type="Proteomes" id="UP000006906"/>
    </source>
</evidence>